<protein>
    <submittedName>
        <fullName evidence="1">Uncharacterized protein</fullName>
    </submittedName>
</protein>
<keyword evidence="2" id="KW-1185">Reference proteome</keyword>
<sequence>MERLVADFQRLPILPFDAIASQTLDQLNSQPIQLAQMDARMAAIALSQPMI</sequence>
<proteinExistence type="predicted"/>
<dbReference type="RefSeq" id="WP_006668942.1">
    <property type="nucleotide sequence ID" value="NZ_ABYK01000011.1"/>
</dbReference>
<dbReference type="Proteomes" id="UP000004061">
    <property type="component" value="Unassembled WGS sequence"/>
</dbReference>
<organism evidence="1 2">
    <name type="scientific">Limnospira maxima CS-328</name>
    <dbReference type="NCBI Taxonomy" id="513049"/>
    <lineage>
        <taxon>Bacteria</taxon>
        <taxon>Bacillati</taxon>
        <taxon>Cyanobacteriota</taxon>
        <taxon>Cyanophyceae</taxon>
        <taxon>Oscillatoriophycideae</taxon>
        <taxon>Oscillatoriales</taxon>
        <taxon>Sirenicapillariaceae</taxon>
        <taxon>Limnospira</taxon>
    </lineage>
</organism>
<accession>B5VZQ9</accession>
<dbReference type="EMBL" id="ABYK01000011">
    <property type="protein sequence ID" value="EDZ95284.1"/>
    <property type="molecule type" value="Genomic_DNA"/>
</dbReference>
<dbReference type="AlphaFoldDB" id="B5VZQ9"/>
<evidence type="ECO:0000313" key="2">
    <source>
        <dbReference type="Proteomes" id="UP000004061"/>
    </source>
</evidence>
<evidence type="ECO:0000313" key="1">
    <source>
        <dbReference type="EMBL" id="EDZ95284.1"/>
    </source>
</evidence>
<name>B5VZQ9_LIMMA</name>
<reference evidence="1 2" key="1">
    <citation type="journal article" date="2011" name="Appl. Environ. Microbiol.">
        <title>Contribution of a Sodium Ion Gradient to Energy Conservation during Fermentation in the Cyanobacterium Arthrospira (Spirulina) maxima CS-328.</title>
        <authorList>
            <person name="Carrieri D."/>
            <person name="Ananyev G."/>
            <person name="Lenz O."/>
            <person name="Bryant D.A."/>
            <person name="Dismukes G.C."/>
        </authorList>
    </citation>
    <scope>NUCLEOTIDE SEQUENCE [LARGE SCALE GENOMIC DNA]</scope>
    <source>
        <strain evidence="1 2">CS-328</strain>
    </source>
</reference>
<gene>
    <name evidence="1" type="ORF">AmaxDRAFT_1885</name>
</gene>
<comment type="caution">
    <text evidence="1">The sequence shown here is derived from an EMBL/GenBank/DDBJ whole genome shotgun (WGS) entry which is preliminary data.</text>
</comment>